<evidence type="ECO:0000313" key="9">
    <source>
        <dbReference type="Proteomes" id="UP000001307"/>
    </source>
</evidence>
<dbReference type="AlphaFoldDB" id="E4XI74"/>
<sequence length="271" mass="30367">MFGELIGAWILQEWTIAGKPKSFEYLELGPGRGTLAKDALNAIQTLLNKVDDDKKTMINVKFVEVSPVLSKKQAETLASNGSNISAEWYRSFETLPESEDISFSICNEFFDALPIHQFDFNENTRQWREVIVDTDPVDKEKLRFVTAPGDTPAAKALLPMFDNDDLEGKRRVEVSPSSLIHCQWLCERIMKQGGSSLIIDYGHEGQKEDTLRGFKNHKLVEILDNPGDIDITADVNFSHLRSVAEAIGVDASESITQDAFLKNMGIETRSI</sequence>
<dbReference type="InterPro" id="IPR038375">
    <property type="entry name" value="NDUFAF7_sf"/>
</dbReference>
<organism evidence="8">
    <name type="scientific">Oikopleura dioica</name>
    <name type="common">Tunicate</name>
    <dbReference type="NCBI Taxonomy" id="34765"/>
    <lineage>
        <taxon>Eukaryota</taxon>
        <taxon>Metazoa</taxon>
        <taxon>Chordata</taxon>
        <taxon>Tunicata</taxon>
        <taxon>Appendicularia</taxon>
        <taxon>Copelata</taxon>
        <taxon>Oikopleuridae</taxon>
        <taxon>Oikopleura</taxon>
    </lineage>
</organism>
<dbReference type="FunCoup" id="E4XI74">
    <property type="interactions" value="132"/>
</dbReference>
<dbReference type="Proteomes" id="UP000001307">
    <property type="component" value="Unassembled WGS sequence"/>
</dbReference>
<dbReference type="GO" id="GO:0032259">
    <property type="term" value="P:methylation"/>
    <property type="evidence" value="ECO:0007669"/>
    <property type="project" value="UniProtKB-KW"/>
</dbReference>
<keyword evidence="5 7" id="KW-0496">Mitochondrion</keyword>
<dbReference type="GO" id="GO:0032981">
    <property type="term" value="P:mitochondrial respiratory chain complex I assembly"/>
    <property type="evidence" value="ECO:0007669"/>
    <property type="project" value="TreeGrafter"/>
</dbReference>
<evidence type="ECO:0000256" key="6">
    <source>
        <dbReference type="ARBA" id="ARBA00048612"/>
    </source>
</evidence>
<evidence type="ECO:0000256" key="1">
    <source>
        <dbReference type="ARBA" id="ARBA00004173"/>
    </source>
</evidence>
<keyword evidence="4 7" id="KW-0808">Transferase</keyword>
<dbReference type="PANTHER" id="PTHR12049:SF7">
    <property type="entry name" value="PROTEIN ARGININE METHYLTRANSFERASE NDUFAF7, MITOCHONDRIAL"/>
    <property type="match status" value="1"/>
</dbReference>
<evidence type="ECO:0000256" key="3">
    <source>
        <dbReference type="ARBA" id="ARBA00022603"/>
    </source>
</evidence>
<comment type="function">
    <text evidence="7">Arginine methyltransferase involved in the assembly or stability of mitochondrial NADH:ubiquinone oxidoreductase complex (complex I).</text>
</comment>
<proteinExistence type="inferred from homology"/>
<keyword evidence="9" id="KW-1185">Reference proteome</keyword>
<accession>E4XI74</accession>
<dbReference type="GO" id="GO:0005739">
    <property type="term" value="C:mitochondrion"/>
    <property type="evidence" value="ECO:0007669"/>
    <property type="project" value="UniProtKB-SubCell"/>
</dbReference>
<gene>
    <name evidence="8" type="ORF">GSOID_T00011212001</name>
</gene>
<evidence type="ECO:0000256" key="4">
    <source>
        <dbReference type="ARBA" id="ARBA00022679"/>
    </source>
</evidence>
<name>E4XI74_OIKDI</name>
<reference evidence="8" key="1">
    <citation type="journal article" date="2010" name="Science">
        <title>Plasticity of animal genome architecture unmasked by rapid evolution of a pelagic tunicate.</title>
        <authorList>
            <person name="Denoeud F."/>
            <person name="Henriet S."/>
            <person name="Mungpakdee S."/>
            <person name="Aury J.M."/>
            <person name="Da Silva C."/>
            <person name="Brinkmann H."/>
            <person name="Mikhaleva J."/>
            <person name="Olsen L.C."/>
            <person name="Jubin C."/>
            <person name="Canestro C."/>
            <person name="Bouquet J.M."/>
            <person name="Danks G."/>
            <person name="Poulain J."/>
            <person name="Campsteijn C."/>
            <person name="Adamski M."/>
            <person name="Cross I."/>
            <person name="Yadetie F."/>
            <person name="Muffato M."/>
            <person name="Louis A."/>
            <person name="Butcher S."/>
            <person name="Tsagkogeorga G."/>
            <person name="Konrad A."/>
            <person name="Singh S."/>
            <person name="Jensen M.F."/>
            <person name="Cong E.H."/>
            <person name="Eikeseth-Otteraa H."/>
            <person name="Noel B."/>
            <person name="Anthouard V."/>
            <person name="Porcel B.M."/>
            <person name="Kachouri-Lafond R."/>
            <person name="Nishino A."/>
            <person name="Ugolini M."/>
            <person name="Chourrout P."/>
            <person name="Nishida H."/>
            <person name="Aasland R."/>
            <person name="Huzurbazar S."/>
            <person name="Westhof E."/>
            <person name="Delsuc F."/>
            <person name="Lehrach H."/>
            <person name="Reinhardt R."/>
            <person name="Weissenbach J."/>
            <person name="Roy S.W."/>
            <person name="Artiguenave F."/>
            <person name="Postlethwait J.H."/>
            <person name="Manak J.R."/>
            <person name="Thompson E.M."/>
            <person name="Jaillon O."/>
            <person name="Du Pasquier L."/>
            <person name="Boudinot P."/>
            <person name="Liberles D.A."/>
            <person name="Volff J.N."/>
            <person name="Philippe H."/>
            <person name="Lenhard B."/>
            <person name="Roest Crollius H."/>
            <person name="Wincker P."/>
            <person name="Chourrout D."/>
        </authorList>
    </citation>
    <scope>NUCLEOTIDE SEQUENCE [LARGE SCALE GENOMIC DNA]</scope>
</reference>
<dbReference type="EMBL" id="FN653054">
    <property type="protein sequence ID" value="CBY10275.1"/>
    <property type="molecule type" value="Genomic_DNA"/>
</dbReference>
<evidence type="ECO:0000313" key="8">
    <source>
        <dbReference type="EMBL" id="CBY10275.1"/>
    </source>
</evidence>
<comment type="subcellular location">
    <subcellularLocation>
        <location evidence="1 7">Mitochondrion</location>
    </subcellularLocation>
</comment>
<evidence type="ECO:0000256" key="2">
    <source>
        <dbReference type="ARBA" id="ARBA00005891"/>
    </source>
</evidence>
<dbReference type="InParanoid" id="E4XI74"/>
<comment type="similarity">
    <text evidence="2 7">Belongs to the NDUFAF7 family.</text>
</comment>
<dbReference type="SUPFAM" id="SSF53335">
    <property type="entry name" value="S-adenosyl-L-methionine-dependent methyltransferases"/>
    <property type="match status" value="1"/>
</dbReference>
<dbReference type="GO" id="GO:0035243">
    <property type="term" value="F:protein-arginine omega-N symmetric methyltransferase activity"/>
    <property type="evidence" value="ECO:0007669"/>
    <property type="project" value="UniProtKB-EC"/>
</dbReference>
<dbReference type="PANTHER" id="PTHR12049">
    <property type="entry name" value="PROTEIN ARGININE METHYLTRANSFERASE NDUFAF7, MITOCHONDRIAL"/>
    <property type="match status" value="1"/>
</dbReference>
<keyword evidence="3 7" id="KW-0489">Methyltransferase</keyword>
<evidence type="ECO:0000256" key="7">
    <source>
        <dbReference type="RuleBase" id="RU364114"/>
    </source>
</evidence>
<dbReference type="OrthoDB" id="438553at2759"/>
<dbReference type="Gene3D" id="3.40.50.12710">
    <property type="match status" value="1"/>
</dbReference>
<evidence type="ECO:0000256" key="5">
    <source>
        <dbReference type="ARBA" id="ARBA00023128"/>
    </source>
</evidence>
<dbReference type="InterPro" id="IPR029063">
    <property type="entry name" value="SAM-dependent_MTases_sf"/>
</dbReference>
<protein>
    <recommendedName>
        <fullName evidence="7">Protein arginine methyltransferase NDUFAF7</fullName>
        <ecNumber evidence="7">2.1.1.320</ecNumber>
    </recommendedName>
</protein>
<dbReference type="Pfam" id="PF02636">
    <property type="entry name" value="Methyltransf_28"/>
    <property type="match status" value="1"/>
</dbReference>
<comment type="catalytic activity">
    <reaction evidence="6 7">
        <text>L-arginyl-[protein] + 2 S-adenosyl-L-methionine = N(omega),N(omega)'-dimethyl-L-arginyl-[protein] + 2 S-adenosyl-L-homocysteine + 2 H(+)</text>
        <dbReference type="Rhea" id="RHEA:48108"/>
        <dbReference type="Rhea" id="RHEA-COMP:10532"/>
        <dbReference type="Rhea" id="RHEA-COMP:11992"/>
        <dbReference type="ChEBI" id="CHEBI:15378"/>
        <dbReference type="ChEBI" id="CHEBI:29965"/>
        <dbReference type="ChEBI" id="CHEBI:57856"/>
        <dbReference type="ChEBI" id="CHEBI:59789"/>
        <dbReference type="ChEBI" id="CHEBI:88221"/>
        <dbReference type="EC" id="2.1.1.320"/>
    </reaction>
</comment>
<dbReference type="InterPro" id="IPR003788">
    <property type="entry name" value="NDUFAF7"/>
</dbReference>
<dbReference type="EC" id="2.1.1.320" evidence="7"/>